<dbReference type="RefSeq" id="WP_131959738.1">
    <property type="nucleotide sequence ID" value="NZ_SMFL01000006.1"/>
</dbReference>
<dbReference type="EMBL" id="SMFL01000006">
    <property type="protein sequence ID" value="TDE13863.1"/>
    <property type="molecule type" value="Genomic_DNA"/>
</dbReference>
<name>A0A4R5DSM0_9BACT</name>
<dbReference type="Proteomes" id="UP000294850">
    <property type="component" value="Unassembled WGS sequence"/>
</dbReference>
<proteinExistence type="predicted"/>
<keyword evidence="2" id="KW-1185">Reference proteome</keyword>
<protein>
    <submittedName>
        <fullName evidence="1">Uncharacterized protein</fullName>
    </submittedName>
</protein>
<sequence>MKVILDIKDSKADFVMELLGNFSFVKSMPLSPYKAKVLEDIREAVDEMRMVSEGKLVARDAEELFNEL</sequence>
<reference evidence="1 2" key="1">
    <citation type="submission" date="2019-03" db="EMBL/GenBank/DDBJ databases">
        <title>Dyadobacter AR-3-6 sp. nov., isolated from arctic soil.</title>
        <authorList>
            <person name="Chaudhary D.K."/>
        </authorList>
    </citation>
    <scope>NUCLEOTIDE SEQUENCE [LARGE SCALE GENOMIC DNA]</scope>
    <source>
        <strain evidence="1 2">AR-3-6</strain>
    </source>
</reference>
<comment type="caution">
    <text evidence="1">The sequence shown here is derived from an EMBL/GenBank/DDBJ whole genome shotgun (WGS) entry which is preliminary data.</text>
</comment>
<evidence type="ECO:0000313" key="1">
    <source>
        <dbReference type="EMBL" id="TDE13863.1"/>
    </source>
</evidence>
<organism evidence="1 2">
    <name type="scientific">Dyadobacter psychrotolerans</name>
    <dbReference type="NCBI Taxonomy" id="2541721"/>
    <lineage>
        <taxon>Bacteria</taxon>
        <taxon>Pseudomonadati</taxon>
        <taxon>Bacteroidota</taxon>
        <taxon>Cytophagia</taxon>
        <taxon>Cytophagales</taxon>
        <taxon>Spirosomataceae</taxon>
        <taxon>Dyadobacter</taxon>
    </lineage>
</organism>
<dbReference type="OrthoDB" id="886540at2"/>
<evidence type="ECO:0000313" key="2">
    <source>
        <dbReference type="Proteomes" id="UP000294850"/>
    </source>
</evidence>
<accession>A0A4R5DSM0</accession>
<gene>
    <name evidence="1" type="ORF">E0F88_18425</name>
</gene>
<dbReference type="AlphaFoldDB" id="A0A4R5DSM0"/>